<proteinExistence type="predicted"/>
<dbReference type="STRING" id="458.Lrub_2405"/>
<dbReference type="RefSeq" id="WP_165482212.1">
    <property type="nucleotide sequence ID" value="NZ_CAAAIN010000002.1"/>
</dbReference>
<dbReference type="InterPro" id="IPR011009">
    <property type="entry name" value="Kinase-like_dom_sf"/>
</dbReference>
<organism evidence="1 2">
    <name type="scientific">Legionella rubrilucens</name>
    <dbReference type="NCBI Taxonomy" id="458"/>
    <lineage>
        <taxon>Bacteria</taxon>
        <taxon>Pseudomonadati</taxon>
        <taxon>Pseudomonadota</taxon>
        <taxon>Gammaproteobacteria</taxon>
        <taxon>Legionellales</taxon>
        <taxon>Legionellaceae</taxon>
        <taxon>Legionella</taxon>
    </lineage>
</organism>
<evidence type="ECO:0000313" key="1">
    <source>
        <dbReference type="EMBL" id="KTD45608.1"/>
    </source>
</evidence>
<name>A0A0W0XM24_9GAMM</name>
<dbReference type="Proteomes" id="UP000054608">
    <property type="component" value="Unassembled WGS sequence"/>
</dbReference>
<reference evidence="1 2" key="1">
    <citation type="submission" date="2015-11" db="EMBL/GenBank/DDBJ databases">
        <title>Genomic analysis of 38 Legionella species identifies large and diverse effector repertoires.</title>
        <authorList>
            <person name="Burstein D."/>
            <person name="Amaro F."/>
            <person name="Zusman T."/>
            <person name="Lifshitz Z."/>
            <person name="Cohen O."/>
            <person name="Gilbert J.A."/>
            <person name="Pupko T."/>
            <person name="Shuman H.A."/>
            <person name="Segal G."/>
        </authorList>
    </citation>
    <scope>NUCLEOTIDE SEQUENCE [LARGE SCALE GENOMIC DNA]</scope>
    <source>
        <strain evidence="1 2">WA-270A-C2</strain>
    </source>
</reference>
<accession>A0A0W0XM24</accession>
<dbReference type="Gene3D" id="3.90.1200.10">
    <property type="match status" value="1"/>
</dbReference>
<dbReference type="PATRIC" id="fig|458.5.peg.2508"/>
<evidence type="ECO:0008006" key="3">
    <source>
        <dbReference type="Google" id="ProtNLM"/>
    </source>
</evidence>
<gene>
    <name evidence="1" type="ORF">Lrub_2405</name>
</gene>
<keyword evidence="2" id="KW-1185">Reference proteome</keyword>
<sequence>MQSRVFNSISIDYMNGIFTKSSINTKKLHDEINYYLSLPESISSLFPSLLDYNKDYSCYRLEYIPYLNLSEFFLNNIVLPEEGNKIIERLLFILDKFHAIEPPYPANQDTVYHFYVEKTLERIKQLEKDDFFGKLFKEPILTINGRQYRNFPLLKNEFIDKLGKLSANHSKITAIHGDFCFSNILYSSHNHLIKLIDPRGSFGESGIYGHSYYDFAKLLHCLHGRYDYLANDKFILNEINNTIFYIDVPLYDCFNDMYEFYINLLIERNVLIEFVYLIEASLFLSMVSLHYENPYRQKVLYLAGLIILNNVIEGNYAHMY</sequence>
<protein>
    <recommendedName>
        <fullName evidence="3">Phosphotransferase enzyme family protein</fullName>
    </recommendedName>
</protein>
<dbReference type="EMBL" id="LNYT01000022">
    <property type="protein sequence ID" value="KTD45608.1"/>
    <property type="molecule type" value="Genomic_DNA"/>
</dbReference>
<comment type="caution">
    <text evidence="1">The sequence shown here is derived from an EMBL/GenBank/DDBJ whole genome shotgun (WGS) entry which is preliminary data.</text>
</comment>
<evidence type="ECO:0000313" key="2">
    <source>
        <dbReference type="Proteomes" id="UP000054608"/>
    </source>
</evidence>
<dbReference type="SUPFAM" id="SSF56112">
    <property type="entry name" value="Protein kinase-like (PK-like)"/>
    <property type="match status" value="1"/>
</dbReference>
<dbReference type="AlphaFoldDB" id="A0A0W0XM24"/>